<keyword evidence="1" id="KW-0472">Membrane</keyword>
<keyword evidence="3" id="KW-1185">Reference proteome</keyword>
<feature type="transmembrane region" description="Helical" evidence="1">
    <location>
        <begin position="7"/>
        <end position="26"/>
    </location>
</feature>
<evidence type="ECO:0000313" key="2">
    <source>
        <dbReference type="EMBL" id="MCP3734694.1"/>
    </source>
</evidence>
<keyword evidence="1" id="KW-0812">Transmembrane</keyword>
<comment type="caution">
    <text evidence="2">The sequence shown here is derived from an EMBL/GenBank/DDBJ whole genome shotgun (WGS) entry which is preliminary data.</text>
</comment>
<proteinExistence type="predicted"/>
<feature type="transmembrane region" description="Helical" evidence="1">
    <location>
        <begin position="72"/>
        <end position="96"/>
    </location>
</feature>
<name>A0A9X2KPG7_9SPHN</name>
<reference evidence="2" key="1">
    <citation type="submission" date="2022-05" db="EMBL/GenBank/DDBJ databases">
        <title>Sphingomonas sp. strain RP10 Genome sequencing and assembly.</title>
        <authorList>
            <person name="Kim I."/>
        </authorList>
    </citation>
    <scope>NUCLEOTIDE SEQUENCE</scope>
    <source>
        <strain evidence="2">RP10</strain>
    </source>
</reference>
<keyword evidence="1" id="KW-1133">Transmembrane helix</keyword>
<dbReference type="AlphaFoldDB" id="A0A9X2KPG7"/>
<dbReference type="Proteomes" id="UP001139486">
    <property type="component" value="Unassembled WGS sequence"/>
</dbReference>
<organism evidence="2 3">
    <name type="scientific">Sphingomonas liriopis</name>
    <dbReference type="NCBI Taxonomy" id="2949094"/>
    <lineage>
        <taxon>Bacteria</taxon>
        <taxon>Pseudomonadati</taxon>
        <taxon>Pseudomonadota</taxon>
        <taxon>Alphaproteobacteria</taxon>
        <taxon>Sphingomonadales</taxon>
        <taxon>Sphingomonadaceae</taxon>
        <taxon>Sphingomonas</taxon>
    </lineage>
</organism>
<feature type="transmembrane region" description="Helical" evidence="1">
    <location>
        <begin position="32"/>
        <end position="51"/>
    </location>
</feature>
<dbReference type="RefSeq" id="WP_254288694.1">
    <property type="nucleotide sequence ID" value="NZ_JAMLDY010000007.1"/>
</dbReference>
<evidence type="ECO:0000313" key="3">
    <source>
        <dbReference type="Proteomes" id="UP001139486"/>
    </source>
</evidence>
<accession>A0A9X2KPG7</accession>
<feature type="transmembrane region" description="Helical" evidence="1">
    <location>
        <begin position="108"/>
        <end position="130"/>
    </location>
</feature>
<gene>
    <name evidence="2" type="ORF">M9979_07405</name>
</gene>
<dbReference type="EMBL" id="JAMLDY010000007">
    <property type="protein sequence ID" value="MCP3734694.1"/>
    <property type="molecule type" value="Genomic_DNA"/>
</dbReference>
<protein>
    <submittedName>
        <fullName evidence="2">Uncharacterized protein</fullName>
    </submittedName>
</protein>
<evidence type="ECO:0000256" key="1">
    <source>
        <dbReference type="SAM" id="Phobius"/>
    </source>
</evidence>
<sequence>MTNYRSPTILLLIGGVALALGAAMWFLNGENILAWALLIIAVPPIFEGAASRQAAQIGGMVYGRYTDEVERLAYRPLGALLRCCYLLCFAAMAVILGRAGYNISPDNIWTVVIIIGPIVLYIAWAGTSYWKSINLVARQERWSGKS</sequence>